<evidence type="ECO:0000313" key="2">
    <source>
        <dbReference type="EMBL" id="KKZ67321.1"/>
    </source>
</evidence>
<protein>
    <submittedName>
        <fullName evidence="2">Uncharacterized protein</fullName>
    </submittedName>
</protein>
<name>A0A0G2JBE1_9EURO</name>
<dbReference type="EMBL" id="LCZI01000282">
    <property type="protein sequence ID" value="KKZ67321.1"/>
    <property type="molecule type" value="Genomic_DNA"/>
</dbReference>
<evidence type="ECO:0000256" key="1">
    <source>
        <dbReference type="SAM" id="Phobius"/>
    </source>
</evidence>
<sequence>MAAVNDISQGRVHGLAPILLVTDDNNGFVRLAEHVQVHWAISERPKIHLVHILQTGNNRALDDGRDDKTIRDAAPANDMRRVCSIKFPIGGHLFVEQSSLSKGSVRVAQWAMKQGLQWIFPILRLETFSQNMALVSCAVKVLSASITKIVFVLAVAGGKNLIQPIFGLPQVVLLVMIVGIAQK</sequence>
<proteinExistence type="predicted"/>
<feature type="transmembrane region" description="Helical" evidence="1">
    <location>
        <begin position="133"/>
        <end position="155"/>
    </location>
</feature>
<gene>
    <name evidence="2" type="ORF">EMCG_07005</name>
</gene>
<feature type="transmembrane region" description="Helical" evidence="1">
    <location>
        <begin position="161"/>
        <end position="181"/>
    </location>
</feature>
<dbReference type="VEuPathDB" id="FungiDB:EMCG_07005"/>
<dbReference type="AlphaFoldDB" id="A0A0G2JBE1"/>
<keyword evidence="1" id="KW-1133">Transmembrane helix</keyword>
<organism evidence="2 3">
    <name type="scientific">[Emmonsia] crescens</name>
    <dbReference type="NCBI Taxonomy" id="73230"/>
    <lineage>
        <taxon>Eukaryota</taxon>
        <taxon>Fungi</taxon>
        <taxon>Dikarya</taxon>
        <taxon>Ascomycota</taxon>
        <taxon>Pezizomycotina</taxon>
        <taxon>Eurotiomycetes</taxon>
        <taxon>Eurotiomycetidae</taxon>
        <taxon>Onygenales</taxon>
        <taxon>Ajellomycetaceae</taxon>
        <taxon>Emergomyces</taxon>
    </lineage>
</organism>
<comment type="caution">
    <text evidence="2">The sequence shown here is derived from an EMBL/GenBank/DDBJ whole genome shotgun (WGS) entry which is preliminary data.</text>
</comment>
<dbReference type="Proteomes" id="UP000034164">
    <property type="component" value="Unassembled WGS sequence"/>
</dbReference>
<reference evidence="3" key="1">
    <citation type="journal article" date="2015" name="PLoS Genet.">
        <title>The dynamic genome and transcriptome of the human fungal pathogen Blastomyces and close relative Emmonsia.</title>
        <authorList>
            <person name="Munoz J.F."/>
            <person name="Gauthier G.M."/>
            <person name="Desjardins C.A."/>
            <person name="Gallo J.E."/>
            <person name="Holder J."/>
            <person name="Sullivan T.D."/>
            <person name="Marty A.J."/>
            <person name="Carmen J.C."/>
            <person name="Chen Z."/>
            <person name="Ding L."/>
            <person name="Gujja S."/>
            <person name="Magrini V."/>
            <person name="Misas E."/>
            <person name="Mitreva M."/>
            <person name="Priest M."/>
            <person name="Saif S."/>
            <person name="Whiston E.A."/>
            <person name="Young S."/>
            <person name="Zeng Q."/>
            <person name="Goldman W.E."/>
            <person name="Mardis E.R."/>
            <person name="Taylor J.W."/>
            <person name="McEwen J.G."/>
            <person name="Clay O.K."/>
            <person name="Klein B.S."/>
            <person name="Cuomo C.A."/>
        </authorList>
    </citation>
    <scope>NUCLEOTIDE SEQUENCE [LARGE SCALE GENOMIC DNA]</scope>
    <source>
        <strain evidence="3">UAMH 3008</strain>
    </source>
</reference>
<accession>A0A0G2JBE1</accession>
<evidence type="ECO:0000313" key="3">
    <source>
        <dbReference type="Proteomes" id="UP000034164"/>
    </source>
</evidence>
<keyword evidence="1" id="KW-0812">Transmembrane</keyword>
<keyword evidence="1" id="KW-0472">Membrane</keyword>